<dbReference type="InterPro" id="IPR029442">
    <property type="entry name" value="GyrI-like"/>
</dbReference>
<evidence type="ECO:0000256" key="3">
    <source>
        <dbReference type="ARBA" id="ARBA00023163"/>
    </source>
</evidence>
<protein>
    <submittedName>
        <fullName evidence="5">Helix-turn-helix domain-containing protein</fullName>
    </submittedName>
</protein>
<dbReference type="Pfam" id="PF12833">
    <property type="entry name" value="HTH_18"/>
    <property type="match status" value="1"/>
</dbReference>
<dbReference type="PANTHER" id="PTHR40055">
    <property type="entry name" value="TRANSCRIPTIONAL REGULATOR YGIV-RELATED"/>
    <property type="match status" value="1"/>
</dbReference>
<dbReference type="GO" id="GO:0043565">
    <property type="term" value="F:sequence-specific DNA binding"/>
    <property type="evidence" value="ECO:0007669"/>
    <property type="project" value="InterPro"/>
</dbReference>
<dbReference type="Proteomes" id="UP000470213">
    <property type="component" value="Unassembled WGS sequence"/>
</dbReference>
<dbReference type="SUPFAM" id="SSF55136">
    <property type="entry name" value="Probable bacterial effector-binding domain"/>
    <property type="match status" value="1"/>
</dbReference>
<evidence type="ECO:0000313" key="5">
    <source>
        <dbReference type="EMBL" id="NDV93034.1"/>
    </source>
</evidence>
<name>A0A7X5LQ98_9ALTE</name>
<dbReference type="SMART" id="SM00871">
    <property type="entry name" value="AraC_E_bind"/>
    <property type="match status" value="1"/>
</dbReference>
<evidence type="ECO:0000313" key="6">
    <source>
        <dbReference type="Proteomes" id="UP000470213"/>
    </source>
</evidence>
<dbReference type="InterPro" id="IPR018060">
    <property type="entry name" value="HTH_AraC"/>
</dbReference>
<evidence type="ECO:0000256" key="1">
    <source>
        <dbReference type="ARBA" id="ARBA00023015"/>
    </source>
</evidence>
<dbReference type="InterPro" id="IPR020449">
    <property type="entry name" value="Tscrpt_reg_AraC-type_HTH"/>
</dbReference>
<dbReference type="InterPro" id="IPR010499">
    <property type="entry name" value="AraC_E-bd"/>
</dbReference>
<keyword evidence="6" id="KW-1185">Reference proteome</keyword>
<sequence>MATYQARCIKILDYIDTHLDTDLNIDELCAYAQVSKYHFHRQCSVFFGVSLITLVRLLRLKRAAYQLAYRNDSRIIDIALSSGYDSHEAFSRGFKKHFKQTPSDFRQSPNWEAWQVTYAPILHIRNQIMSDNMDYTVQTVTFPHTPIAVMVHKGAMQRLGITIQKFIAWRKANQLPPNKSQTFNLLYDDPTATPADEFRLGLACSLPRSIDTNDTDVTVDSIPAGLCAKIRHVGSDDTIGLAVNYLYGEWLSQSDFELRDFPLFFERVRFFPEVLESEMITDIYLPIQ</sequence>
<dbReference type="GO" id="GO:0003700">
    <property type="term" value="F:DNA-binding transcription factor activity"/>
    <property type="evidence" value="ECO:0007669"/>
    <property type="project" value="InterPro"/>
</dbReference>
<evidence type="ECO:0000256" key="2">
    <source>
        <dbReference type="ARBA" id="ARBA00023125"/>
    </source>
</evidence>
<dbReference type="InterPro" id="IPR009057">
    <property type="entry name" value="Homeodomain-like_sf"/>
</dbReference>
<gene>
    <name evidence="5" type="ORF">GTH32_17845</name>
</gene>
<dbReference type="Gene3D" id="3.20.80.10">
    <property type="entry name" value="Regulatory factor, effector binding domain"/>
    <property type="match status" value="1"/>
</dbReference>
<keyword evidence="2" id="KW-0238">DNA-binding</keyword>
<comment type="caution">
    <text evidence="5">The sequence shown here is derived from an EMBL/GenBank/DDBJ whole genome shotgun (WGS) entry which is preliminary data.</text>
</comment>
<dbReference type="InterPro" id="IPR018062">
    <property type="entry name" value="HTH_AraC-typ_CS"/>
</dbReference>
<dbReference type="EMBL" id="JAAAWN010000035">
    <property type="protein sequence ID" value="NDV93034.1"/>
    <property type="molecule type" value="Genomic_DNA"/>
</dbReference>
<reference evidence="5 6" key="1">
    <citation type="submission" date="2020-01" db="EMBL/GenBank/DDBJ databases">
        <authorList>
            <person name="Chen J."/>
            <person name="Zhu S."/>
            <person name="Yang J."/>
        </authorList>
    </citation>
    <scope>NUCLEOTIDE SEQUENCE [LARGE SCALE GENOMIC DNA]</scope>
    <source>
        <strain evidence="5 6">345S023</strain>
    </source>
</reference>
<dbReference type="InterPro" id="IPR011256">
    <property type="entry name" value="Reg_factor_effector_dom_sf"/>
</dbReference>
<keyword evidence="3" id="KW-0804">Transcription</keyword>
<feature type="domain" description="HTH araC/xylS-type" evidence="4">
    <location>
        <begin position="9"/>
        <end position="108"/>
    </location>
</feature>
<dbReference type="PROSITE" id="PS00041">
    <property type="entry name" value="HTH_ARAC_FAMILY_1"/>
    <property type="match status" value="1"/>
</dbReference>
<proteinExistence type="predicted"/>
<dbReference type="InterPro" id="IPR050908">
    <property type="entry name" value="SmbC-like"/>
</dbReference>
<dbReference type="SMART" id="SM00342">
    <property type="entry name" value="HTH_ARAC"/>
    <property type="match status" value="1"/>
</dbReference>
<dbReference type="SUPFAM" id="SSF46689">
    <property type="entry name" value="Homeodomain-like"/>
    <property type="match status" value="2"/>
</dbReference>
<keyword evidence="1" id="KW-0805">Transcription regulation</keyword>
<dbReference type="Pfam" id="PF06445">
    <property type="entry name" value="GyrI-like"/>
    <property type="match status" value="1"/>
</dbReference>
<dbReference type="PROSITE" id="PS01124">
    <property type="entry name" value="HTH_ARAC_FAMILY_2"/>
    <property type="match status" value="1"/>
</dbReference>
<evidence type="ECO:0000259" key="4">
    <source>
        <dbReference type="PROSITE" id="PS01124"/>
    </source>
</evidence>
<dbReference type="Gene3D" id="1.10.10.60">
    <property type="entry name" value="Homeodomain-like"/>
    <property type="match status" value="2"/>
</dbReference>
<dbReference type="PANTHER" id="PTHR40055:SF1">
    <property type="entry name" value="TRANSCRIPTIONAL REGULATOR YGIV-RELATED"/>
    <property type="match status" value="1"/>
</dbReference>
<dbReference type="AlphaFoldDB" id="A0A7X5LQ98"/>
<dbReference type="RefSeq" id="WP_163088329.1">
    <property type="nucleotide sequence ID" value="NZ_JAAAWN010000035.1"/>
</dbReference>
<accession>A0A7X5LQ98</accession>
<organism evidence="5 6">
    <name type="scientific">Alteromonas profundi</name>
    <dbReference type="NCBI Taxonomy" id="2696062"/>
    <lineage>
        <taxon>Bacteria</taxon>
        <taxon>Pseudomonadati</taxon>
        <taxon>Pseudomonadota</taxon>
        <taxon>Gammaproteobacteria</taxon>
        <taxon>Alteromonadales</taxon>
        <taxon>Alteromonadaceae</taxon>
        <taxon>Alteromonas/Salinimonas group</taxon>
        <taxon>Alteromonas</taxon>
    </lineage>
</organism>
<dbReference type="PRINTS" id="PR00032">
    <property type="entry name" value="HTHARAC"/>
</dbReference>